<comment type="caution">
    <text evidence="9">The sequence shown here is derived from an EMBL/GenBank/DDBJ whole genome shotgun (WGS) entry which is preliminary data.</text>
</comment>
<dbReference type="GeneID" id="98149492"/>
<evidence type="ECO:0000259" key="8">
    <source>
        <dbReference type="PROSITE" id="PS50850"/>
    </source>
</evidence>
<feature type="transmembrane region" description="Helical" evidence="7">
    <location>
        <begin position="118"/>
        <end position="138"/>
    </location>
</feature>
<evidence type="ECO:0000256" key="5">
    <source>
        <dbReference type="ARBA" id="ARBA00023136"/>
    </source>
</evidence>
<feature type="transmembrane region" description="Helical" evidence="7">
    <location>
        <begin position="530"/>
        <end position="550"/>
    </location>
</feature>
<name>A0ABR4LR72_9EURO</name>
<feature type="transmembrane region" description="Helical" evidence="7">
    <location>
        <begin position="80"/>
        <end position="106"/>
    </location>
</feature>
<proteinExistence type="predicted"/>
<dbReference type="InterPro" id="IPR020846">
    <property type="entry name" value="MFS_dom"/>
</dbReference>
<comment type="subcellular location">
    <subcellularLocation>
        <location evidence="1">Membrane</location>
        <topology evidence="1">Multi-pass membrane protein</topology>
    </subcellularLocation>
</comment>
<keyword evidence="10" id="KW-1185">Reference proteome</keyword>
<dbReference type="InterPro" id="IPR005828">
    <property type="entry name" value="MFS_sugar_transport-like"/>
</dbReference>
<feature type="transmembrane region" description="Helical" evidence="7">
    <location>
        <begin position="441"/>
        <end position="460"/>
    </location>
</feature>
<feature type="non-terminal residue" evidence="9">
    <location>
        <position position="1"/>
    </location>
</feature>
<feature type="transmembrane region" description="Helical" evidence="7">
    <location>
        <begin position="365"/>
        <end position="395"/>
    </location>
</feature>
<evidence type="ECO:0000256" key="3">
    <source>
        <dbReference type="ARBA" id="ARBA00022692"/>
    </source>
</evidence>
<evidence type="ECO:0000313" key="10">
    <source>
        <dbReference type="Proteomes" id="UP001610432"/>
    </source>
</evidence>
<dbReference type="PANTHER" id="PTHR23511">
    <property type="entry name" value="SYNAPTIC VESICLE GLYCOPROTEIN 2"/>
    <property type="match status" value="1"/>
</dbReference>
<dbReference type="EMBL" id="JBFXLQ010000028">
    <property type="protein sequence ID" value="KAL2865902.1"/>
    <property type="molecule type" value="Genomic_DNA"/>
</dbReference>
<reference evidence="9 10" key="1">
    <citation type="submission" date="2024-07" db="EMBL/GenBank/DDBJ databases">
        <title>Section-level genome sequencing and comparative genomics of Aspergillus sections Usti and Cavernicolus.</title>
        <authorList>
            <consortium name="Lawrence Berkeley National Laboratory"/>
            <person name="Nybo J.L."/>
            <person name="Vesth T.C."/>
            <person name="Theobald S."/>
            <person name="Frisvad J.C."/>
            <person name="Larsen T.O."/>
            <person name="Kjaerboelling I."/>
            <person name="Rothschild-Mancinelli K."/>
            <person name="Lyhne E.K."/>
            <person name="Kogle M.E."/>
            <person name="Barry K."/>
            <person name="Clum A."/>
            <person name="Na H."/>
            <person name="Ledsgaard L."/>
            <person name="Lin J."/>
            <person name="Lipzen A."/>
            <person name="Kuo A."/>
            <person name="Riley R."/>
            <person name="Mondo S."/>
            <person name="Labutti K."/>
            <person name="Haridas S."/>
            <person name="Pangalinan J."/>
            <person name="Salamov A.A."/>
            <person name="Simmons B.A."/>
            <person name="Magnuson J.K."/>
            <person name="Chen J."/>
            <person name="Drula E."/>
            <person name="Henrissat B."/>
            <person name="Wiebenga A."/>
            <person name="Lubbers R.J."/>
            <person name="Gomes A.C."/>
            <person name="Macurrencykelacurrency M.R."/>
            <person name="Stajich J."/>
            <person name="Grigoriev I.V."/>
            <person name="Mortensen U.H."/>
            <person name="De Vries R.P."/>
            <person name="Baker S.E."/>
            <person name="Andersen M.R."/>
        </authorList>
    </citation>
    <scope>NUCLEOTIDE SEQUENCE [LARGE SCALE GENOMIC DNA]</scope>
    <source>
        <strain evidence="9 10">CBS 449.75</strain>
    </source>
</reference>
<feature type="transmembrane region" description="Helical" evidence="7">
    <location>
        <begin position="415"/>
        <end position="434"/>
    </location>
</feature>
<feature type="compositionally biased region" description="Polar residues" evidence="6">
    <location>
        <begin position="1"/>
        <end position="17"/>
    </location>
</feature>
<dbReference type="Pfam" id="PF00083">
    <property type="entry name" value="Sugar_tr"/>
    <property type="match status" value="1"/>
</dbReference>
<dbReference type="SUPFAM" id="SSF103473">
    <property type="entry name" value="MFS general substrate transporter"/>
    <property type="match status" value="1"/>
</dbReference>
<dbReference type="PROSITE" id="PS50850">
    <property type="entry name" value="MFS"/>
    <property type="match status" value="1"/>
</dbReference>
<evidence type="ECO:0000256" key="6">
    <source>
        <dbReference type="SAM" id="MobiDB-lite"/>
    </source>
</evidence>
<keyword evidence="5 7" id="KW-0472">Membrane</keyword>
<dbReference type="InterPro" id="IPR036259">
    <property type="entry name" value="MFS_trans_sf"/>
</dbReference>
<keyword evidence="2" id="KW-0813">Transport</keyword>
<evidence type="ECO:0000256" key="7">
    <source>
        <dbReference type="SAM" id="Phobius"/>
    </source>
</evidence>
<protein>
    <submittedName>
        <fullName evidence="9">Major facilitator superfamily domain-containing protein</fullName>
    </submittedName>
</protein>
<accession>A0ABR4LR72</accession>
<feature type="transmembrane region" description="Helical" evidence="7">
    <location>
        <begin position="261"/>
        <end position="280"/>
    </location>
</feature>
<dbReference type="RefSeq" id="XP_070884881.1">
    <property type="nucleotide sequence ID" value="XM_071034420.1"/>
</dbReference>
<evidence type="ECO:0000256" key="4">
    <source>
        <dbReference type="ARBA" id="ARBA00022989"/>
    </source>
</evidence>
<evidence type="ECO:0000256" key="2">
    <source>
        <dbReference type="ARBA" id="ARBA00022448"/>
    </source>
</evidence>
<gene>
    <name evidence="9" type="ORF">BJX67DRAFT_388861</name>
</gene>
<dbReference type="Gene3D" id="1.20.1250.20">
    <property type="entry name" value="MFS general substrate transporter like domains"/>
    <property type="match status" value="1"/>
</dbReference>
<keyword evidence="4 7" id="KW-1133">Transmembrane helix</keyword>
<organism evidence="9 10">
    <name type="scientific">Aspergillus lucknowensis</name>
    <dbReference type="NCBI Taxonomy" id="176173"/>
    <lineage>
        <taxon>Eukaryota</taxon>
        <taxon>Fungi</taxon>
        <taxon>Dikarya</taxon>
        <taxon>Ascomycota</taxon>
        <taxon>Pezizomycotina</taxon>
        <taxon>Eurotiomycetes</taxon>
        <taxon>Eurotiomycetidae</taxon>
        <taxon>Eurotiales</taxon>
        <taxon>Aspergillaceae</taxon>
        <taxon>Aspergillus</taxon>
        <taxon>Aspergillus subgen. Nidulantes</taxon>
    </lineage>
</organism>
<sequence>MSTPEQISEQAASNGVSVSDDDKIKQDVSEQQEHEHSRGSILQGTLQGNVHHELTYFERKASLINEELDKFGFGKYQQCIWMLCGFGYFLDLAWSQGVGLMATAVFQEMGVPAGRQGIIFTCANAGLAVGAFSFGIITDIIGRKWAFNLTCLITSVFGTLLAACKYNYAAVCGVYFLASVGLGGNIPIDATIALEFMPPKRRYLVSLMSMWQPVGVVVASAIAYGTAAKYRCETTLPACNADGLGDGEPCCSVSSNMGWRYMVIAIGCMTLFIFFARYLVFRFHESPKFLVSKGREQDAIDVLHKIAKFNNAPAPTLTLEDFRAIDREMGVNQTQPAAGTSDAKGVFIRAINEISFLRGLFLNKLACFTFILLGLAYMGNYWSFNLAGAFLPIILLRNNVDAGADSVTETYRQYVYIYLPGIIGAIIALFSVQMPLLGRKWSLVISAALQGLAMAMYTQVKNSAGYVGLNALEYIMQTYFNAVLYASAPELFDTTYRASASGMLSTLGRIAGIVAPFAGQKYIDEGRAGVLWLGAGGIWFSSLLMVFLPVEMRNREMY</sequence>
<evidence type="ECO:0000256" key="1">
    <source>
        <dbReference type="ARBA" id="ARBA00004141"/>
    </source>
</evidence>
<feature type="transmembrane region" description="Helical" evidence="7">
    <location>
        <begin position="174"/>
        <end position="196"/>
    </location>
</feature>
<feature type="region of interest" description="Disordered" evidence="6">
    <location>
        <begin position="1"/>
        <end position="42"/>
    </location>
</feature>
<evidence type="ECO:0000313" key="9">
    <source>
        <dbReference type="EMBL" id="KAL2865902.1"/>
    </source>
</evidence>
<feature type="transmembrane region" description="Helical" evidence="7">
    <location>
        <begin position="145"/>
        <end position="168"/>
    </location>
</feature>
<feature type="transmembrane region" description="Helical" evidence="7">
    <location>
        <begin position="203"/>
        <end position="224"/>
    </location>
</feature>
<dbReference type="PANTHER" id="PTHR23511:SF3">
    <property type="entry name" value="MAJOR FACILITATOR SUPERFAMILY (MFS) PROFILE DOMAIN-CONTAINING PROTEIN"/>
    <property type="match status" value="1"/>
</dbReference>
<feature type="domain" description="Major facilitator superfamily (MFS) profile" evidence="8">
    <location>
        <begin position="80"/>
        <end position="553"/>
    </location>
</feature>
<feature type="compositionally biased region" description="Basic and acidic residues" evidence="6">
    <location>
        <begin position="20"/>
        <end position="38"/>
    </location>
</feature>
<dbReference type="Proteomes" id="UP001610432">
    <property type="component" value="Unassembled WGS sequence"/>
</dbReference>
<keyword evidence="3 7" id="KW-0812">Transmembrane</keyword>